<reference evidence="3" key="1">
    <citation type="journal article" date="2019" name="Int. J. Syst. Evol. Microbiol.">
        <title>The Global Catalogue of Microorganisms (GCM) 10K type strain sequencing project: providing services to taxonomists for standard genome sequencing and annotation.</title>
        <authorList>
            <consortium name="The Broad Institute Genomics Platform"/>
            <consortium name="The Broad Institute Genome Sequencing Center for Infectious Disease"/>
            <person name="Wu L."/>
            <person name="Ma J."/>
        </authorList>
    </citation>
    <scope>NUCLEOTIDE SEQUENCE [LARGE SCALE GENOMIC DNA]</scope>
    <source>
        <strain evidence="3">Q85</strain>
    </source>
</reference>
<comment type="caution">
    <text evidence="2">The sequence shown here is derived from an EMBL/GenBank/DDBJ whole genome shotgun (WGS) entry which is preliminary data.</text>
</comment>
<dbReference type="InterPro" id="IPR039558">
    <property type="entry name" value="TPA1/OFD1_N"/>
</dbReference>
<sequence>AHHRFHQAHDTPYRKTRIMSRALTPQWRPEWGGLLLFHDDREVAHGFVPGFNTLNLFRVPQRHSVSEVTRAAPHRRYSITGWLRSR</sequence>
<dbReference type="Gene3D" id="2.60.120.620">
    <property type="entry name" value="q2cbj1_9rhob like domain"/>
    <property type="match status" value="1"/>
</dbReference>
<evidence type="ECO:0000259" key="1">
    <source>
        <dbReference type="Pfam" id="PF13661"/>
    </source>
</evidence>
<evidence type="ECO:0000313" key="3">
    <source>
        <dbReference type="Proteomes" id="UP001597283"/>
    </source>
</evidence>
<name>A0ABW4NGC9_9SPHN</name>
<dbReference type="Pfam" id="PF13661">
    <property type="entry name" value="2OG-FeII_Oxy_4"/>
    <property type="match status" value="1"/>
</dbReference>
<dbReference type="RefSeq" id="WP_380941462.1">
    <property type="nucleotide sequence ID" value="NZ_JBHUFC010000006.1"/>
</dbReference>
<proteinExistence type="predicted"/>
<feature type="domain" description="Prolyl 3,4-dihydroxylase TPA1/OFD1 N-terminal" evidence="1">
    <location>
        <begin position="7"/>
        <end position="84"/>
    </location>
</feature>
<gene>
    <name evidence="2" type="ORF">ACFSC3_16160</name>
</gene>
<feature type="non-terminal residue" evidence="2">
    <location>
        <position position="1"/>
    </location>
</feature>
<accession>A0ABW4NGC9</accession>
<organism evidence="2 3">
    <name type="scientific">Sphingomonas floccifaciens</name>
    <dbReference type="NCBI Taxonomy" id="1844115"/>
    <lineage>
        <taxon>Bacteria</taxon>
        <taxon>Pseudomonadati</taxon>
        <taxon>Pseudomonadota</taxon>
        <taxon>Alphaproteobacteria</taxon>
        <taxon>Sphingomonadales</taxon>
        <taxon>Sphingomonadaceae</taxon>
        <taxon>Sphingomonas</taxon>
    </lineage>
</organism>
<protein>
    <submittedName>
        <fullName evidence="2">2OG-Fe(II) oxygenase family protein</fullName>
    </submittedName>
</protein>
<dbReference type="EMBL" id="JBHUFC010000006">
    <property type="protein sequence ID" value="MFD1789097.1"/>
    <property type="molecule type" value="Genomic_DNA"/>
</dbReference>
<evidence type="ECO:0000313" key="2">
    <source>
        <dbReference type="EMBL" id="MFD1789097.1"/>
    </source>
</evidence>
<keyword evidence="3" id="KW-1185">Reference proteome</keyword>
<dbReference type="Proteomes" id="UP001597283">
    <property type="component" value="Unassembled WGS sequence"/>
</dbReference>